<comment type="subcellular location">
    <subcellularLocation>
        <location evidence="2">Cell membrane</location>
        <topology evidence="2">Multi-pass membrane protein</topology>
    </subcellularLocation>
</comment>
<dbReference type="Pfam" id="PF07694">
    <property type="entry name" value="5TM-5TMR_LYT"/>
    <property type="match status" value="1"/>
</dbReference>
<evidence type="ECO:0000256" key="6">
    <source>
        <dbReference type="ARBA" id="ARBA00022679"/>
    </source>
</evidence>
<keyword evidence="13" id="KW-0902">Two-component regulatory system</keyword>
<dbReference type="GO" id="GO:0005524">
    <property type="term" value="F:ATP binding"/>
    <property type="evidence" value="ECO:0007669"/>
    <property type="project" value="UniProtKB-KW"/>
</dbReference>
<dbReference type="InterPro" id="IPR036097">
    <property type="entry name" value="HisK_dim/P_sf"/>
</dbReference>
<keyword evidence="5" id="KW-0597">Phosphoprotein</keyword>
<dbReference type="CDD" id="cd00130">
    <property type="entry name" value="PAS"/>
    <property type="match status" value="2"/>
</dbReference>
<dbReference type="GO" id="GO:0000155">
    <property type="term" value="F:phosphorelay sensor kinase activity"/>
    <property type="evidence" value="ECO:0007669"/>
    <property type="project" value="InterPro"/>
</dbReference>
<dbReference type="GO" id="GO:0005886">
    <property type="term" value="C:plasma membrane"/>
    <property type="evidence" value="ECO:0007669"/>
    <property type="project" value="UniProtKB-SubCell"/>
</dbReference>
<feature type="transmembrane region" description="Helical" evidence="15">
    <location>
        <begin position="129"/>
        <end position="148"/>
    </location>
</feature>
<dbReference type="PROSITE" id="PS50112">
    <property type="entry name" value="PAS"/>
    <property type="match status" value="2"/>
</dbReference>
<evidence type="ECO:0000256" key="7">
    <source>
        <dbReference type="ARBA" id="ARBA00022692"/>
    </source>
</evidence>
<evidence type="ECO:0000256" key="1">
    <source>
        <dbReference type="ARBA" id="ARBA00000085"/>
    </source>
</evidence>
<name>A0A0B6AMG4_PRIM2</name>
<dbReference type="InterPro" id="IPR004358">
    <property type="entry name" value="Sig_transdc_His_kin-like_C"/>
</dbReference>
<dbReference type="InterPro" id="IPR000014">
    <property type="entry name" value="PAS"/>
</dbReference>
<dbReference type="InterPro" id="IPR035965">
    <property type="entry name" value="PAS-like_dom_sf"/>
</dbReference>
<dbReference type="PROSITE" id="PS50109">
    <property type="entry name" value="HIS_KIN"/>
    <property type="match status" value="1"/>
</dbReference>
<dbReference type="PANTHER" id="PTHR43065">
    <property type="entry name" value="SENSOR HISTIDINE KINASE"/>
    <property type="match status" value="1"/>
</dbReference>
<dbReference type="GeneID" id="93642685"/>
<evidence type="ECO:0000256" key="5">
    <source>
        <dbReference type="ARBA" id="ARBA00022553"/>
    </source>
</evidence>
<keyword evidence="6" id="KW-0808">Transferase</keyword>
<dbReference type="InterPro" id="IPR005467">
    <property type="entry name" value="His_kinase_dom"/>
</dbReference>
<keyword evidence="4" id="KW-1003">Cell membrane</keyword>
<keyword evidence="12 15" id="KW-1133">Transmembrane helix</keyword>
<keyword evidence="8" id="KW-0547">Nucleotide-binding</keyword>
<dbReference type="SMART" id="SM00091">
    <property type="entry name" value="PAS"/>
    <property type="match status" value="2"/>
</dbReference>
<dbReference type="PROSITE" id="PS50113">
    <property type="entry name" value="PAC"/>
    <property type="match status" value="1"/>
</dbReference>
<comment type="catalytic activity">
    <reaction evidence="1">
        <text>ATP + protein L-histidine = ADP + protein N-phospho-L-histidine.</text>
        <dbReference type="EC" id="2.7.13.3"/>
    </reaction>
</comment>
<keyword evidence="7 15" id="KW-0812">Transmembrane</keyword>
<evidence type="ECO:0000256" key="4">
    <source>
        <dbReference type="ARBA" id="ARBA00022475"/>
    </source>
</evidence>
<feature type="transmembrane region" description="Helical" evidence="15">
    <location>
        <begin position="69"/>
        <end position="95"/>
    </location>
</feature>
<dbReference type="Gene3D" id="1.10.287.130">
    <property type="match status" value="1"/>
</dbReference>
<dbReference type="Pfam" id="PF00512">
    <property type="entry name" value="HisKA"/>
    <property type="match status" value="1"/>
</dbReference>
<proteinExistence type="predicted"/>
<evidence type="ECO:0000256" key="9">
    <source>
        <dbReference type="ARBA" id="ARBA00022777"/>
    </source>
</evidence>
<dbReference type="InterPro" id="IPR001610">
    <property type="entry name" value="PAC"/>
</dbReference>
<evidence type="ECO:0000256" key="15">
    <source>
        <dbReference type="SAM" id="Phobius"/>
    </source>
</evidence>
<dbReference type="Pfam" id="PF13426">
    <property type="entry name" value="PAS_9"/>
    <property type="match status" value="2"/>
</dbReference>
<dbReference type="Gene3D" id="3.30.450.20">
    <property type="entry name" value="PAS domain"/>
    <property type="match status" value="2"/>
</dbReference>
<evidence type="ECO:0000313" key="16">
    <source>
        <dbReference type="EMBL" id="AJI20999.1"/>
    </source>
</evidence>
<evidence type="ECO:0000256" key="12">
    <source>
        <dbReference type="ARBA" id="ARBA00022989"/>
    </source>
</evidence>
<evidence type="ECO:0000256" key="2">
    <source>
        <dbReference type="ARBA" id="ARBA00004651"/>
    </source>
</evidence>
<feature type="transmembrane region" description="Helical" evidence="15">
    <location>
        <begin position="39"/>
        <end position="57"/>
    </location>
</feature>
<gene>
    <name evidence="16" type="ORF">BG04_4694</name>
</gene>
<dbReference type="InterPro" id="IPR003661">
    <property type="entry name" value="HisK_dim/P_dom"/>
</dbReference>
<dbReference type="InterPro" id="IPR000700">
    <property type="entry name" value="PAS-assoc_C"/>
</dbReference>
<dbReference type="SUPFAM" id="SSF55874">
    <property type="entry name" value="ATPase domain of HSP90 chaperone/DNA topoisomerase II/histidine kinase"/>
    <property type="match status" value="1"/>
</dbReference>
<evidence type="ECO:0000256" key="14">
    <source>
        <dbReference type="ARBA" id="ARBA00023136"/>
    </source>
</evidence>
<dbReference type="PRINTS" id="PR00344">
    <property type="entry name" value="BCTRLSENSOR"/>
</dbReference>
<feature type="transmembrane region" description="Helical" evidence="15">
    <location>
        <begin position="7"/>
        <end position="27"/>
    </location>
</feature>
<keyword evidence="9" id="KW-0418">Kinase</keyword>
<keyword evidence="10" id="KW-0067">ATP-binding</keyword>
<dbReference type="InterPro" id="IPR036890">
    <property type="entry name" value="HATPase_C_sf"/>
</dbReference>
<feature type="transmembrane region" description="Helical" evidence="15">
    <location>
        <begin position="101"/>
        <end position="117"/>
    </location>
</feature>
<dbReference type="GO" id="GO:0030435">
    <property type="term" value="P:sporulation resulting in formation of a cellular spore"/>
    <property type="evidence" value="ECO:0007669"/>
    <property type="project" value="UniProtKB-KW"/>
</dbReference>
<dbReference type="KEGG" id="bmeg:BG04_4694"/>
<protein>
    <recommendedName>
        <fullName evidence="3">histidine kinase</fullName>
        <ecNumber evidence="3">2.7.13.3</ecNumber>
    </recommendedName>
</protein>
<evidence type="ECO:0000256" key="10">
    <source>
        <dbReference type="ARBA" id="ARBA00022840"/>
    </source>
</evidence>
<dbReference type="AlphaFoldDB" id="A0A0B6AMG4"/>
<reference evidence="16 17" key="1">
    <citation type="journal article" date="2015" name="Genome Announc.">
        <title>Complete genome sequences for 35 biothreat assay-relevant bacillus species.</title>
        <authorList>
            <person name="Johnson S.L."/>
            <person name="Daligault H.E."/>
            <person name="Davenport K.W."/>
            <person name="Jaissle J."/>
            <person name="Frey K.G."/>
            <person name="Ladner J.T."/>
            <person name="Broomall S.M."/>
            <person name="Bishop-Lilly K.A."/>
            <person name="Bruce D.C."/>
            <person name="Gibbons H.S."/>
            <person name="Coyne S.R."/>
            <person name="Lo C.C."/>
            <person name="Meincke L."/>
            <person name="Munk A.C."/>
            <person name="Koroleva G.I."/>
            <person name="Rosenzweig C.N."/>
            <person name="Palacios G.F."/>
            <person name="Redden C.L."/>
            <person name="Minogue T.D."/>
            <person name="Chain P.S."/>
        </authorList>
    </citation>
    <scope>NUCLEOTIDE SEQUENCE [LARGE SCALE GENOMIC DNA]</scope>
    <source>
        <strain evidence="17">ATCC 14581 / DSM 32 / JCM 2506 / NBRC 15308 / NCIMB 9376 / NCTC 10342 / NRRL B-14308 / VKM B-512</strain>
    </source>
</reference>
<dbReference type="Gene3D" id="3.30.565.10">
    <property type="entry name" value="Histidine kinase-like ATPase, C-terminal domain"/>
    <property type="match status" value="1"/>
</dbReference>
<accession>A0A0B6AMG4</accession>
<dbReference type="InterPro" id="IPR011620">
    <property type="entry name" value="Sig_transdc_His_kinase_LytS_TM"/>
</dbReference>
<dbReference type="FunFam" id="1.10.287.130:FF:000040">
    <property type="entry name" value="PAS domain-containing sensor histidine kinase"/>
    <property type="match status" value="1"/>
</dbReference>
<dbReference type="SUPFAM" id="SSF55785">
    <property type="entry name" value="PYP-like sensor domain (PAS domain)"/>
    <property type="match status" value="2"/>
</dbReference>
<dbReference type="NCBIfam" id="TIGR00229">
    <property type="entry name" value="sensory_box"/>
    <property type="match status" value="2"/>
</dbReference>
<sequence length="695" mass="79758">MISSGLFVNLCIFSFFVSIMIAIRIFLLQRLAHKYKWMSGIYASIVSAILMVYSVTYQQITYDLRFLPLILTVLYFGYRAGAVAGITMAVCSIYLESHWLLTILILIFTFLFSLPLIRYRKQFSLLKQSLLCFFIHFIVHVLLTNYFWNTPIQSPFYSEIEYLVFGILGLGVAVATIEFYRKFYAVAEEAAYAGSDSCKDEEDSFFVRIMKKELEYTKEQLESFINHHMDAVIITDLEGRILRVNEAYEKVYGWKSHEVIGEKYYDIAGAFSEDVHENIKKTVAEKEAINRVEVVRARKDGSLVDLRITISPIFNGKDELVGLSGVCVDISEAKKAKEELDLLHRRLKESELKYRTLFEYANDAIYLLEIGSDHFPSRFVEVNEAGCKRFGYTREELLSMPCHDIIPRDSDIVQKTVEEIRNGNLSFTLQSQFTFKSGEIKKLEYSGKLFNIENKKVLLIVSRDRTEYLKTEELLQKSEKLAAVGQLATAIAHEIRNPLTAIKGFMQLLTEKASKEELTYMNIISSEIERIEMITNEFMSVAKPQAVTFQSIDLQLLIQQVILLWQPQATMKNIFIELNSYGEMPFVYCESNQMKQMFINILKNAIEAMPSGGEIKVELRKKDNNHIHIQIIDEGVGISKERIKHLGEPFYSIKEDGIGLGLMICFNIIQQHQGTLSIDSEVNKGTSVEICLPLE</sequence>
<dbReference type="Proteomes" id="UP000031829">
    <property type="component" value="Chromosome"/>
</dbReference>
<dbReference type="PANTHER" id="PTHR43065:SF34">
    <property type="entry name" value="SPORULATION KINASE A"/>
    <property type="match status" value="1"/>
</dbReference>
<dbReference type="HOGENOM" id="CLU_000445_114_39_9"/>
<evidence type="ECO:0000256" key="3">
    <source>
        <dbReference type="ARBA" id="ARBA00012438"/>
    </source>
</evidence>
<dbReference type="SMART" id="SM00086">
    <property type="entry name" value="PAC"/>
    <property type="match status" value="2"/>
</dbReference>
<dbReference type="EC" id="2.7.13.3" evidence="3"/>
<evidence type="ECO:0000313" key="17">
    <source>
        <dbReference type="Proteomes" id="UP000031829"/>
    </source>
</evidence>
<dbReference type="CDD" id="cd00082">
    <property type="entry name" value="HisKA"/>
    <property type="match status" value="1"/>
</dbReference>
<organism evidence="16 17">
    <name type="scientific">Priestia megaterium (strain ATCC 14581 / DSM 32 / CCUG 1817 / JCM 2506 / NBRC 15308 / NCIMB 9376 / NCTC 10342 / NRRL B-14308 / VKM B-512 / Ford 19)</name>
    <name type="common">Bacillus megaterium</name>
    <dbReference type="NCBI Taxonomy" id="1348623"/>
    <lineage>
        <taxon>Bacteria</taxon>
        <taxon>Bacillati</taxon>
        <taxon>Bacillota</taxon>
        <taxon>Bacilli</taxon>
        <taxon>Bacillales</taxon>
        <taxon>Bacillaceae</taxon>
        <taxon>Priestia</taxon>
    </lineage>
</organism>
<dbReference type="Pfam" id="PF02518">
    <property type="entry name" value="HATPase_c"/>
    <property type="match status" value="1"/>
</dbReference>
<dbReference type="SMART" id="SM00387">
    <property type="entry name" value="HATPase_c"/>
    <property type="match status" value="1"/>
</dbReference>
<dbReference type="EMBL" id="CP009920">
    <property type="protein sequence ID" value="AJI20999.1"/>
    <property type="molecule type" value="Genomic_DNA"/>
</dbReference>
<evidence type="ECO:0000256" key="13">
    <source>
        <dbReference type="ARBA" id="ARBA00023012"/>
    </source>
</evidence>
<keyword evidence="14 15" id="KW-0472">Membrane</keyword>
<evidence type="ECO:0000256" key="8">
    <source>
        <dbReference type="ARBA" id="ARBA00022741"/>
    </source>
</evidence>
<dbReference type="RefSeq" id="WP_034652139.1">
    <property type="nucleotide sequence ID" value="NZ_BCVB01000004.1"/>
</dbReference>
<evidence type="ECO:0000256" key="11">
    <source>
        <dbReference type="ARBA" id="ARBA00022969"/>
    </source>
</evidence>
<keyword evidence="11" id="KW-0749">Sporulation</keyword>
<dbReference type="SUPFAM" id="SSF47384">
    <property type="entry name" value="Homodimeric domain of signal transducing histidine kinase"/>
    <property type="match status" value="1"/>
</dbReference>
<dbReference type="InterPro" id="IPR003594">
    <property type="entry name" value="HATPase_dom"/>
</dbReference>
<dbReference type="SMART" id="SM00388">
    <property type="entry name" value="HisKA"/>
    <property type="match status" value="1"/>
</dbReference>
<dbReference type="GO" id="GO:0071555">
    <property type="term" value="P:cell wall organization"/>
    <property type="evidence" value="ECO:0007669"/>
    <property type="project" value="InterPro"/>
</dbReference>